<keyword evidence="2" id="KW-1133">Transmembrane helix</keyword>
<protein>
    <submittedName>
        <fullName evidence="3">Uncharacterized protein</fullName>
    </submittedName>
</protein>
<keyword evidence="2" id="KW-0812">Transmembrane</keyword>
<feature type="transmembrane region" description="Helical" evidence="2">
    <location>
        <begin position="174"/>
        <end position="200"/>
    </location>
</feature>
<reference evidence="3 4" key="1">
    <citation type="journal article" date="2018" name="PLoS ONE">
        <title>The draft genome of Kipferlia bialata reveals reductive genome evolution in fornicate parasites.</title>
        <authorList>
            <person name="Tanifuji G."/>
            <person name="Takabayashi S."/>
            <person name="Kume K."/>
            <person name="Takagi M."/>
            <person name="Nakayama T."/>
            <person name="Kamikawa R."/>
            <person name="Inagaki Y."/>
            <person name="Hashimoto T."/>
        </authorList>
    </citation>
    <scope>NUCLEOTIDE SEQUENCE [LARGE SCALE GENOMIC DNA]</scope>
    <source>
        <strain evidence="3">NY0173</strain>
    </source>
</reference>
<evidence type="ECO:0000313" key="4">
    <source>
        <dbReference type="Proteomes" id="UP000265618"/>
    </source>
</evidence>
<dbReference type="Proteomes" id="UP000265618">
    <property type="component" value="Unassembled WGS sequence"/>
</dbReference>
<evidence type="ECO:0000256" key="1">
    <source>
        <dbReference type="SAM" id="MobiDB-lite"/>
    </source>
</evidence>
<feature type="transmembrane region" description="Helical" evidence="2">
    <location>
        <begin position="48"/>
        <end position="69"/>
    </location>
</feature>
<comment type="caution">
    <text evidence="3">The sequence shown here is derived from an EMBL/GenBank/DDBJ whole genome shotgun (WGS) entry which is preliminary data.</text>
</comment>
<accession>A0A391NRX1</accession>
<evidence type="ECO:0000256" key="2">
    <source>
        <dbReference type="SAM" id="Phobius"/>
    </source>
</evidence>
<feature type="compositionally biased region" description="Polar residues" evidence="1">
    <location>
        <begin position="11"/>
        <end position="30"/>
    </location>
</feature>
<name>A0A391NRX1_9EUKA</name>
<sequence>MVVLLKHPVTESVTDSTESVPAGDSATTAETSKEVSDNDDPASDSKGGIFYCLSSGLSWCILMLFLFLIPRPMGQHLDDQLNPNDAPPEAKGRTTYLLSREVASFLKSAAIPTCIQFYAESSMLRSVPVDCFITVMIFLQSESRPISFRSLKIDEWQLCYEIGYHVERVSFPRFIHGTICFLVSEVCELLFLALLIVSLGDSEPGFERGSTIALSVWTLCNILVIHLTPALTETDVDMSWGAVYKYLRVGIRWQRYVTGLPEAQRPRQFVKVEDLISV</sequence>
<keyword evidence="4" id="KW-1185">Reference proteome</keyword>
<gene>
    <name evidence="3" type="ORF">KIPB_009980</name>
</gene>
<dbReference type="EMBL" id="BDIP01003553">
    <property type="protein sequence ID" value="GCA63450.1"/>
    <property type="molecule type" value="Genomic_DNA"/>
</dbReference>
<evidence type="ECO:0000313" key="3">
    <source>
        <dbReference type="EMBL" id="GCA63450.1"/>
    </source>
</evidence>
<feature type="transmembrane region" description="Helical" evidence="2">
    <location>
        <begin position="212"/>
        <end position="231"/>
    </location>
</feature>
<dbReference type="AlphaFoldDB" id="A0A391NRX1"/>
<proteinExistence type="predicted"/>
<feature type="region of interest" description="Disordered" evidence="1">
    <location>
        <begin position="7"/>
        <end position="42"/>
    </location>
</feature>
<organism evidence="3 4">
    <name type="scientific">Kipferlia bialata</name>
    <dbReference type="NCBI Taxonomy" id="797122"/>
    <lineage>
        <taxon>Eukaryota</taxon>
        <taxon>Metamonada</taxon>
        <taxon>Carpediemonas-like organisms</taxon>
        <taxon>Kipferlia</taxon>
    </lineage>
</organism>
<keyword evidence="2" id="KW-0472">Membrane</keyword>